<dbReference type="EMBL" id="KK914539">
    <property type="protein sequence ID" value="KDP33593.1"/>
    <property type="molecule type" value="Genomic_DNA"/>
</dbReference>
<feature type="compositionally biased region" description="Gly residues" evidence="1">
    <location>
        <begin position="105"/>
        <end position="119"/>
    </location>
</feature>
<dbReference type="InterPro" id="IPR011990">
    <property type="entry name" value="TPR-like_helical_dom_sf"/>
</dbReference>
<sequence>MLLRSTSTPLLKTYVCQLSTPEPDPGSPRPVSLSLERTSSDGELKLLSLVREKMLTKSPARSGRAVVFKEEKSVCMETASSLLSDSSRSVALDDIEEEERMVSDGGDGLGNGGGSGGAGTRNAGDGFWDLSHERMDNYYQIMIETYPGDALLLANYAKFLKEVRGDNVKAEKVCEKALMANARDGDVLSMYGDLIWNNHKDNARAQTYFDEAVQSSPDDCYVLASYARFLWDAGEEEEEKEIQLSNLSTCAPSHNNLSQGYAHLAAASS</sequence>
<reference evidence="2 3" key="1">
    <citation type="journal article" date="2014" name="PLoS ONE">
        <title>Global Analysis of Gene Expression Profiles in Physic Nut (Jatropha curcas L.) Seedlings Exposed to Salt Stress.</title>
        <authorList>
            <person name="Zhang L."/>
            <person name="Zhang C."/>
            <person name="Wu P."/>
            <person name="Chen Y."/>
            <person name="Li M."/>
            <person name="Jiang H."/>
            <person name="Wu G."/>
        </authorList>
    </citation>
    <scope>NUCLEOTIDE SEQUENCE [LARGE SCALE GENOMIC DNA]</scope>
    <source>
        <strain evidence="3">cv. GZQX0401</strain>
        <tissue evidence="2">Young leaves</tissue>
    </source>
</reference>
<proteinExistence type="predicted"/>
<feature type="region of interest" description="Disordered" evidence="1">
    <location>
        <begin position="17"/>
        <end position="37"/>
    </location>
</feature>
<evidence type="ECO:0000256" key="1">
    <source>
        <dbReference type="SAM" id="MobiDB-lite"/>
    </source>
</evidence>
<evidence type="ECO:0000313" key="2">
    <source>
        <dbReference type="EMBL" id="KDP33593.1"/>
    </source>
</evidence>
<dbReference type="KEGG" id="jcu:105637638"/>
<protein>
    <submittedName>
        <fullName evidence="2">Uncharacterized protein</fullName>
    </submittedName>
</protein>
<feature type="region of interest" description="Disordered" evidence="1">
    <location>
        <begin position="101"/>
        <end position="120"/>
    </location>
</feature>
<keyword evidence="3" id="KW-1185">Reference proteome</keyword>
<dbReference type="Proteomes" id="UP000027138">
    <property type="component" value="Unassembled WGS sequence"/>
</dbReference>
<evidence type="ECO:0000313" key="3">
    <source>
        <dbReference type="Proteomes" id="UP000027138"/>
    </source>
</evidence>
<dbReference type="OrthoDB" id="439046at2759"/>
<accession>A0A067KF13</accession>
<dbReference type="SUPFAM" id="SSF48452">
    <property type="entry name" value="TPR-like"/>
    <property type="match status" value="1"/>
</dbReference>
<dbReference type="PANTHER" id="PTHR26312:SF181">
    <property type="entry name" value="TETRATRICOPEPTIDE REPEAT (TPR)-LIKE SUPERFAMILY PROTEIN"/>
    <property type="match status" value="1"/>
</dbReference>
<dbReference type="Gene3D" id="1.25.40.10">
    <property type="entry name" value="Tetratricopeptide repeat domain"/>
    <property type="match status" value="1"/>
</dbReference>
<gene>
    <name evidence="2" type="ORF">JCGZ_07164</name>
</gene>
<dbReference type="AlphaFoldDB" id="A0A067KF13"/>
<name>A0A067KF13_JATCU</name>
<dbReference type="PANTHER" id="PTHR26312">
    <property type="entry name" value="TETRATRICOPEPTIDE REPEAT PROTEIN 5"/>
    <property type="match status" value="1"/>
</dbReference>
<organism evidence="2 3">
    <name type="scientific">Jatropha curcas</name>
    <name type="common">Barbados nut</name>
    <dbReference type="NCBI Taxonomy" id="180498"/>
    <lineage>
        <taxon>Eukaryota</taxon>
        <taxon>Viridiplantae</taxon>
        <taxon>Streptophyta</taxon>
        <taxon>Embryophyta</taxon>
        <taxon>Tracheophyta</taxon>
        <taxon>Spermatophyta</taxon>
        <taxon>Magnoliopsida</taxon>
        <taxon>eudicotyledons</taxon>
        <taxon>Gunneridae</taxon>
        <taxon>Pentapetalae</taxon>
        <taxon>rosids</taxon>
        <taxon>fabids</taxon>
        <taxon>Malpighiales</taxon>
        <taxon>Euphorbiaceae</taxon>
        <taxon>Crotonoideae</taxon>
        <taxon>Jatropheae</taxon>
        <taxon>Jatropha</taxon>
    </lineage>
</organism>